<organism evidence="3 4">
    <name type="scientific">Rhodococcus opacus</name>
    <name type="common">Nocardia opaca</name>
    <dbReference type="NCBI Taxonomy" id="37919"/>
    <lineage>
        <taxon>Bacteria</taxon>
        <taxon>Bacillati</taxon>
        <taxon>Actinomycetota</taxon>
        <taxon>Actinomycetes</taxon>
        <taxon>Mycobacteriales</taxon>
        <taxon>Nocardiaceae</taxon>
        <taxon>Rhodococcus</taxon>
    </lineage>
</organism>
<dbReference type="eggNOG" id="COG2508">
    <property type="taxonomic scope" value="Bacteria"/>
</dbReference>
<evidence type="ECO:0000313" key="3">
    <source>
        <dbReference type="EMBL" id="AII07955.1"/>
    </source>
</evidence>
<dbReference type="InterPro" id="IPR042070">
    <property type="entry name" value="PucR_C-HTH_sf"/>
</dbReference>
<dbReference type="PANTHER" id="PTHR33744:SF7">
    <property type="entry name" value="PUCR FAMILY TRANSCRIPTIONAL REGULATOR"/>
    <property type="match status" value="1"/>
</dbReference>
<evidence type="ECO:0000313" key="4">
    <source>
        <dbReference type="Proteomes" id="UP000028488"/>
    </source>
</evidence>
<dbReference type="PANTHER" id="PTHR33744">
    <property type="entry name" value="CARBOHYDRATE DIACID REGULATOR"/>
    <property type="match status" value="1"/>
</dbReference>
<dbReference type="EMBL" id="CP008947">
    <property type="protein sequence ID" value="AII07955.1"/>
    <property type="molecule type" value="Genomic_DNA"/>
</dbReference>
<gene>
    <name evidence="3" type="ORF">EP51_26275</name>
</gene>
<dbReference type="Pfam" id="PF14361">
    <property type="entry name" value="RsbRD_N"/>
    <property type="match status" value="1"/>
</dbReference>
<sequence>MAMTNRQDTQRWHTLVSRQSENLGALVEQFMKRLLDAGEYRDAGLREAELRATSSDVFALMLRALVDPTQVGVVERLASRLGRRRARDGIPLESMLTAIRLDFPILWSGLLSTAGRSEAHVLAAHAEEVWNVVDTFARFAQAAYLAEQDQLIRERQDLQRQQISLLFDAVGQFEVNHVQIARALGVSVSSFYRVVAVPSESAVTLRHNIDKAHFSERVFTHEQGRHLIAFWQIPATSPMVVTPRELALLDRVRAAVAPIARAIADIPLAALAASRMVDQLRPDEERVTDLKASWPMLAKKYLAEIGCDLGQYVLVPLREATERENERLLETMVAYLHTGSLLGTAATIYCHRNTVLNRLHRIEELTGLDITKPADAALAMVALASQQN</sequence>
<reference evidence="3 4" key="1">
    <citation type="submission" date="2014-07" db="EMBL/GenBank/DDBJ databases">
        <title>Genome Sequence of Rhodococcus opacus Strain R7, a Biodegrader of Mono- and Polycyclic Aromatic Hydrocarbons.</title>
        <authorList>
            <person name="Di Gennaro P."/>
            <person name="Zampolli J."/>
            <person name="Presti I."/>
            <person name="Cappelletti M."/>
            <person name="D'Ursi P."/>
            <person name="Orro A."/>
            <person name="Mezzelani A."/>
            <person name="Milanesi L."/>
        </authorList>
    </citation>
    <scope>NUCLEOTIDE SEQUENCE [LARGE SCALE GENOMIC DNA]</scope>
    <source>
        <strain evidence="3 4">R7</strain>
    </source>
</reference>
<dbReference type="Pfam" id="PF13556">
    <property type="entry name" value="HTH_30"/>
    <property type="match status" value="1"/>
</dbReference>
<dbReference type="InterPro" id="IPR051448">
    <property type="entry name" value="CdaR-like_regulators"/>
</dbReference>
<dbReference type="Proteomes" id="UP000028488">
    <property type="component" value="Chromosome"/>
</dbReference>
<accession>A0A076EPI2</accession>
<protein>
    <submittedName>
        <fullName evidence="3">Uncharacterized protein</fullName>
    </submittedName>
</protein>
<dbReference type="Gene3D" id="1.10.10.2840">
    <property type="entry name" value="PucR C-terminal helix-turn-helix domain"/>
    <property type="match status" value="1"/>
</dbReference>
<dbReference type="AlphaFoldDB" id="A0A076EPI2"/>
<dbReference type="InterPro" id="IPR025751">
    <property type="entry name" value="RsbRD_N_dom"/>
</dbReference>
<proteinExistence type="predicted"/>
<feature type="domain" description="RsbT co-antagonist protein RsbRD N-terminal" evidence="2">
    <location>
        <begin position="25"/>
        <end position="157"/>
    </location>
</feature>
<dbReference type="InterPro" id="IPR025736">
    <property type="entry name" value="PucR_C-HTH_dom"/>
</dbReference>
<feature type="domain" description="PucR C-terminal helix-turn-helix" evidence="1">
    <location>
        <begin position="328"/>
        <end position="384"/>
    </location>
</feature>
<evidence type="ECO:0000259" key="2">
    <source>
        <dbReference type="Pfam" id="PF14361"/>
    </source>
</evidence>
<evidence type="ECO:0000259" key="1">
    <source>
        <dbReference type="Pfam" id="PF13556"/>
    </source>
</evidence>
<name>A0A076EPI2_RHOOP</name>